<keyword evidence="3" id="KW-0804">Transcription</keyword>
<evidence type="ECO:0000259" key="5">
    <source>
        <dbReference type="PROSITE" id="PS50977"/>
    </source>
</evidence>
<dbReference type="EMBL" id="JAFREP010000013">
    <property type="protein sequence ID" value="MBO1319697.1"/>
    <property type="molecule type" value="Genomic_DNA"/>
</dbReference>
<dbReference type="InterPro" id="IPR009057">
    <property type="entry name" value="Homeodomain-like_sf"/>
</dbReference>
<feature type="domain" description="HTH tetR-type" evidence="5">
    <location>
        <begin position="10"/>
        <end position="70"/>
    </location>
</feature>
<dbReference type="InterPro" id="IPR023772">
    <property type="entry name" value="DNA-bd_HTH_TetR-type_CS"/>
</dbReference>
<dbReference type="InterPro" id="IPR050109">
    <property type="entry name" value="HTH-type_TetR-like_transc_reg"/>
</dbReference>
<dbReference type="PROSITE" id="PS50977">
    <property type="entry name" value="HTH_TETR_2"/>
    <property type="match status" value="1"/>
</dbReference>
<dbReference type="PROSITE" id="PS01081">
    <property type="entry name" value="HTH_TETR_1"/>
    <property type="match status" value="1"/>
</dbReference>
<dbReference type="PRINTS" id="PR00455">
    <property type="entry name" value="HTHTETR"/>
</dbReference>
<evidence type="ECO:0000313" key="6">
    <source>
        <dbReference type="EMBL" id="MBO1319697.1"/>
    </source>
</evidence>
<evidence type="ECO:0000256" key="2">
    <source>
        <dbReference type="ARBA" id="ARBA00023125"/>
    </source>
</evidence>
<dbReference type="FunFam" id="1.10.10.60:FF:000141">
    <property type="entry name" value="TetR family transcriptional regulator"/>
    <property type="match status" value="1"/>
</dbReference>
<dbReference type="Gene3D" id="1.10.357.10">
    <property type="entry name" value="Tetracycline Repressor, domain 2"/>
    <property type="match status" value="1"/>
</dbReference>
<protein>
    <submittedName>
        <fullName evidence="6">Helix-turn-helix transcriptional regulator</fullName>
    </submittedName>
</protein>
<comment type="caution">
    <text evidence="6">The sequence shown here is derived from an EMBL/GenBank/DDBJ whole genome shotgun (WGS) entry which is preliminary data.</text>
</comment>
<organism evidence="6 7">
    <name type="scientific">Acanthopleuribacter pedis</name>
    <dbReference type="NCBI Taxonomy" id="442870"/>
    <lineage>
        <taxon>Bacteria</taxon>
        <taxon>Pseudomonadati</taxon>
        <taxon>Acidobacteriota</taxon>
        <taxon>Holophagae</taxon>
        <taxon>Acanthopleuribacterales</taxon>
        <taxon>Acanthopleuribacteraceae</taxon>
        <taxon>Acanthopleuribacter</taxon>
    </lineage>
</organism>
<evidence type="ECO:0000256" key="4">
    <source>
        <dbReference type="PROSITE-ProRule" id="PRU00335"/>
    </source>
</evidence>
<gene>
    <name evidence="6" type="ORF">J3U88_14575</name>
</gene>
<accession>A0A8J7U3J6</accession>
<dbReference type="GO" id="GO:0003700">
    <property type="term" value="F:DNA-binding transcription factor activity"/>
    <property type="evidence" value="ECO:0007669"/>
    <property type="project" value="TreeGrafter"/>
</dbReference>
<dbReference type="PANTHER" id="PTHR30055">
    <property type="entry name" value="HTH-TYPE TRANSCRIPTIONAL REGULATOR RUTR"/>
    <property type="match status" value="1"/>
</dbReference>
<dbReference type="SUPFAM" id="SSF46689">
    <property type="entry name" value="Homeodomain-like"/>
    <property type="match status" value="1"/>
</dbReference>
<feature type="DNA-binding region" description="H-T-H motif" evidence="4">
    <location>
        <begin position="33"/>
        <end position="52"/>
    </location>
</feature>
<dbReference type="RefSeq" id="WP_207859602.1">
    <property type="nucleotide sequence ID" value="NZ_JAFREP010000013.1"/>
</dbReference>
<dbReference type="GO" id="GO:0000976">
    <property type="term" value="F:transcription cis-regulatory region binding"/>
    <property type="evidence" value="ECO:0007669"/>
    <property type="project" value="TreeGrafter"/>
</dbReference>
<dbReference type="PANTHER" id="PTHR30055:SF234">
    <property type="entry name" value="HTH-TYPE TRANSCRIPTIONAL REGULATOR BETI"/>
    <property type="match status" value="1"/>
</dbReference>
<evidence type="ECO:0000313" key="7">
    <source>
        <dbReference type="Proteomes" id="UP000664417"/>
    </source>
</evidence>
<evidence type="ECO:0000256" key="1">
    <source>
        <dbReference type="ARBA" id="ARBA00023015"/>
    </source>
</evidence>
<proteinExistence type="predicted"/>
<keyword evidence="2 4" id="KW-0238">DNA-binding</keyword>
<dbReference type="InterPro" id="IPR001647">
    <property type="entry name" value="HTH_TetR"/>
</dbReference>
<keyword evidence="1" id="KW-0805">Transcription regulation</keyword>
<sequence>MTKQTRLSAEQRRNSIIAAALPLFSYQGFNGTTTKQIAEKAGVSEALLYRHFPSKEHLFSEIQGGLCDQTHRFSEIIQSLEPSTSTLVNSVHFLLSVVFIGEQDAQLAETDPHLYIPRLITQSLLEDGTFARTFWDTHIELWTEKWEACVHASVAAGDMVDPGVDPVLRWWFTHHLAMSLRLVHLPPKPAVDYGFERAEILDQAARFSLRGFGLKDEAIKAHYNPAMLRFFTETLFGSA</sequence>
<keyword evidence="7" id="KW-1185">Reference proteome</keyword>
<dbReference type="Pfam" id="PF00440">
    <property type="entry name" value="TetR_N"/>
    <property type="match status" value="1"/>
</dbReference>
<dbReference type="Proteomes" id="UP000664417">
    <property type="component" value="Unassembled WGS sequence"/>
</dbReference>
<dbReference type="AlphaFoldDB" id="A0A8J7U3J6"/>
<name>A0A8J7U3J6_9BACT</name>
<evidence type="ECO:0000256" key="3">
    <source>
        <dbReference type="ARBA" id="ARBA00023163"/>
    </source>
</evidence>
<reference evidence="6" key="1">
    <citation type="submission" date="2021-03" db="EMBL/GenBank/DDBJ databases">
        <authorList>
            <person name="Wang G."/>
        </authorList>
    </citation>
    <scope>NUCLEOTIDE SEQUENCE</scope>
    <source>
        <strain evidence="6">KCTC 12899</strain>
    </source>
</reference>